<feature type="region of interest" description="Disordered" evidence="1">
    <location>
        <begin position="269"/>
        <end position="403"/>
    </location>
</feature>
<feature type="compositionally biased region" description="Low complexity" evidence="1">
    <location>
        <begin position="312"/>
        <end position="326"/>
    </location>
</feature>
<dbReference type="Proteomes" id="UP000324022">
    <property type="component" value="Unassembled WGS sequence"/>
</dbReference>
<feature type="compositionally biased region" description="Low complexity" evidence="1">
    <location>
        <begin position="376"/>
        <end position="390"/>
    </location>
</feature>
<dbReference type="EMBL" id="OOIN01000029">
    <property type="protein sequence ID" value="SPO29732.1"/>
    <property type="molecule type" value="Genomic_DNA"/>
</dbReference>
<dbReference type="AlphaFoldDB" id="A0A5C3EH49"/>
<organism evidence="2 3">
    <name type="scientific">Ustilago trichophora</name>
    <dbReference type="NCBI Taxonomy" id="86804"/>
    <lineage>
        <taxon>Eukaryota</taxon>
        <taxon>Fungi</taxon>
        <taxon>Dikarya</taxon>
        <taxon>Basidiomycota</taxon>
        <taxon>Ustilaginomycotina</taxon>
        <taxon>Ustilaginomycetes</taxon>
        <taxon>Ustilaginales</taxon>
        <taxon>Ustilaginaceae</taxon>
        <taxon>Ustilago</taxon>
    </lineage>
</organism>
<evidence type="ECO:0000313" key="2">
    <source>
        <dbReference type="EMBL" id="SPO29732.1"/>
    </source>
</evidence>
<proteinExistence type="predicted"/>
<evidence type="ECO:0000256" key="1">
    <source>
        <dbReference type="SAM" id="MobiDB-lite"/>
    </source>
</evidence>
<feature type="compositionally biased region" description="Low complexity" evidence="1">
    <location>
        <begin position="89"/>
        <end position="124"/>
    </location>
</feature>
<sequence length="456" mass="47755">MFHNAPSSPVGDGRNTASYAFATPIRTPSTSSYHNSGFSSQALTPSASDKAVRFQSQPFPPQTQQQQQQSSTATALTPNRVGAVSTSNSSLQAQSQSPHQQQKPVSTTPSASTTSTMPATRPASVASPPSIGNGPSTIALSRRVKWNLGALALLWILPALSSKPRDIYWAILDQIYMHVGGEADELVDGIIGWIMWAISVVLLFNAVEAGILIRRSSSSSSSAALASGPAQTAHTTPRAAAKQVPSEVLGMHSPQVAKSINFVAASRLKGSPKTRTSSIGAGSPISHSQSQHQKGRVSPTQASPTVDYSQFSPSLRRSSPITSSSPTHHHNNAGFGSSNRLYTPTPSNTGLEYGMGLGGGNNSSPLAAFRARHTSTSRNSPSPSSLRARSITPSLSNGGFGERDLSFDGVATAAEQDQSVQEDAFLGDESFEVDRALRSLRSSMGGGVSSTPAPFR</sequence>
<evidence type="ECO:0000313" key="3">
    <source>
        <dbReference type="Proteomes" id="UP000324022"/>
    </source>
</evidence>
<feature type="compositionally biased region" description="Low complexity" evidence="1">
    <location>
        <begin position="54"/>
        <end position="75"/>
    </location>
</feature>
<protein>
    <submittedName>
        <fullName evidence="2">Uncharacterized protein</fullName>
    </submittedName>
</protein>
<feature type="compositionally biased region" description="Polar residues" evidence="1">
    <location>
        <begin position="334"/>
        <end position="349"/>
    </location>
</feature>
<keyword evidence="3" id="KW-1185">Reference proteome</keyword>
<accession>A0A5C3EH49</accession>
<feature type="compositionally biased region" description="Polar residues" evidence="1">
    <location>
        <begin position="273"/>
        <end position="311"/>
    </location>
</feature>
<feature type="region of interest" description="Disordered" evidence="1">
    <location>
        <begin position="26"/>
        <end position="132"/>
    </location>
</feature>
<name>A0A5C3EH49_9BASI</name>
<gene>
    <name evidence="2" type="ORF">UTRI_05554</name>
</gene>
<feature type="compositionally biased region" description="Polar residues" evidence="1">
    <location>
        <begin position="26"/>
        <end position="47"/>
    </location>
</feature>
<dbReference type="OrthoDB" id="3366300at2759"/>
<reference evidence="2 3" key="1">
    <citation type="submission" date="2018-03" db="EMBL/GenBank/DDBJ databases">
        <authorList>
            <person name="Guldener U."/>
        </authorList>
    </citation>
    <scope>NUCLEOTIDE SEQUENCE [LARGE SCALE GENOMIC DNA]</scope>
    <source>
        <strain evidence="2 3">NBRC100155</strain>
    </source>
</reference>